<dbReference type="InterPro" id="IPR013320">
    <property type="entry name" value="ConA-like_dom_sf"/>
</dbReference>
<dbReference type="FunFam" id="2.60.40.60:FF:000013">
    <property type="entry name" value="Cadherin EGF LAG seven-pass G-type receptor"/>
    <property type="match status" value="1"/>
</dbReference>
<feature type="domain" description="EGF-like" evidence="17">
    <location>
        <begin position="2343"/>
        <end position="2379"/>
    </location>
</feature>
<evidence type="ECO:0000313" key="19">
    <source>
        <dbReference type="Proteomes" id="UP000504611"/>
    </source>
</evidence>
<dbReference type="FunFam" id="2.60.40.60:FF:000080">
    <property type="entry name" value="FAT atypical cadherin 1"/>
    <property type="match status" value="1"/>
</dbReference>
<comment type="subcellular location">
    <subcellularLocation>
        <location evidence="1">Membrane</location>
        <topology evidence="1">Single-pass membrane protein</topology>
    </subcellularLocation>
</comment>
<feature type="domain" description="EGF-like" evidence="17">
    <location>
        <begin position="2304"/>
        <end position="2341"/>
    </location>
</feature>
<feature type="domain" description="Cadherin" evidence="18">
    <location>
        <begin position="1619"/>
        <end position="1702"/>
    </location>
</feature>
<feature type="domain" description="Cadherin" evidence="18">
    <location>
        <begin position="129"/>
        <end position="236"/>
    </location>
</feature>
<dbReference type="RefSeq" id="XP_010789862.1">
    <property type="nucleotide sequence ID" value="XM_010791560.1"/>
</dbReference>
<dbReference type="Gene3D" id="2.10.25.10">
    <property type="entry name" value="Laminin"/>
    <property type="match status" value="2"/>
</dbReference>
<dbReference type="GO" id="GO:0009887">
    <property type="term" value="P:animal organ morphogenesis"/>
    <property type="evidence" value="ECO:0007669"/>
    <property type="project" value="UniProtKB-ARBA"/>
</dbReference>
<dbReference type="FunFam" id="2.60.40.60:FF:000015">
    <property type="entry name" value="FAT atypical cadherin 1"/>
    <property type="match status" value="2"/>
</dbReference>
<evidence type="ECO:0000256" key="5">
    <source>
        <dbReference type="ARBA" id="ARBA00022729"/>
    </source>
</evidence>
<feature type="region of interest" description="Disordered" evidence="15">
    <location>
        <begin position="2237"/>
        <end position="2256"/>
    </location>
</feature>
<gene>
    <name evidence="20" type="primary">LOC104963012</name>
</gene>
<dbReference type="GO" id="GO:0007156">
    <property type="term" value="P:homophilic cell adhesion via plasma membrane adhesion molecules"/>
    <property type="evidence" value="ECO:0007669"/>
    <property type="project" value="InterPro"/>
</dbReference>
<feature type="domain" description="Cadherin" evidence="18">
    <location>
        <begin position="14"/>
        <end position="128"/>
    </location>
</feature>
<feature type="domain" description="Cadherin" evidence="18">
    <location>
        <begin position="1429"/>
        <end position="1506"/>
    </location>
</feature>
<dbReference type="Gene3D" id="2.60.120.200">
    <property type="match status" value="1"/>
</dbReference>
<protein>
    <submittedName>
        <fullName evidence="20">Protocadherin Fat 3-like</fullName>
    </submittedName>
</protein>
<dbReference type="FunFam" id="2.60.40.60:FF:000037">
    <property type="entry name" value="FAT atypical cadherin 1"/>
    <property type="match status" value="1"/>
</dbReference>
<keyword evidence="12" id="KW-0325">Glycoprotein</keyword>
<evidence type="ECO:0000256" key="7">
    <source>
        <dbReference type="ARBA" id="ARBA00022837"/>
    </source>
</evidence>
<evidence type="ECO:0000313" key="20">
    <source>
        <dbReference type="RefSeq" id="XP_010789862.1"/>
    </source>
</evidence>
<evidence type="ECO:0000256" key="3">
    <source>
        <dbReference type="ARBA" id="ARBA00022536"/>
    </source>
</evidence>
<keyword evidence="10" id="KW-0472">Membrane</keyword>
<name>A0A6I9PNX0_9TELE</name>
<dbReference type="SMART" id="SM00112">
    <property type="entry name" value="CA"/>
    <property type="match status" value="16"/>
</dbReference>
<evidence type="ECO:0000256" key="11">
    <source>
        <dbReference type="ARBA" id="ARBA00023157"/>
    </source>
</evidence>
<dbReference type="InterPro" id="IPR015919">
    <property type="entry name" value="Cadherin-like_sf"/>
</dbReference>
<evidence type="ECO:0000256" key="2">
    <source>
        <dbReference type="ARBA" id="ARBA00022473"/>
    </source>
</evidence>
<dbReference type="GO" id="GO:0005886">
    <property type="term" value="C:plasma membrane"/>
    <property type="evidence" value="ECO:0007669"/>
    <property type="project" value="InterPro"/>
</dbReference>
<dbReference type="Gene3D" id="2.60.40.60">
    <property type="entry name" value="Cadherins"/>
    <property type="match status" value="16"/>
</dbReference>
<evidence type="ECO:0000256" key="12">
    <source>
        <dbReference type="ARBA" id="ARBA00023180"/>
    </source>
</evidence>
<dbReference type="Proteomes" id="UP000504611">
    <property type="component" value="Unplaced"/>
</dbReference>
<evidence type="ECO:0000259" key="16">
    <source>
        <dbReference type="PROSITE" id="PS50025"/>
    </source>
</evidence>
<reference evidence="20" key="1">
    <citation type="submission" date="2025-08" db="UniProtKB">
        <authorList>
            <consortium name="RefSeq"/>
        </authorList>
    </citation>
    <scope>IDENTIFICATION</scope>
    <source>
        <tissue evidence="20">Muscle</tissue>
    </source>
</reference>
<keyword evidence="8" id="KW-0130">Cell adhesion</keyword>
<keyword evidence="2" id="KW-0217">Developmental protein</keyword>
<feature type="domain" description="Cadherin" evidence="18">
    <location>
        <begin position="696"/>
        <end position="800"/>
    </location>
</feature>
<evidence type="ECO:0000256" key="14">
    <source>
        <dbReference type="PROSITE-ProRule" id="PRU00076"/>
    </source>
</evidence>
<dbReference type="Pfam" id="PF00028">
    <property type="entry name" value="Cadherin"/>
    <property type="match status" value="11"/>
</dbReference>
<evidence type="ECO:0000256" key="8">
    <source>
        <dbReference type="ARBA" id="ARBA00022889"/>
    </source>
</evidence>
<feature type="disulfide bond" evidence="14">
    <location>
        <begin position="2331"/>
        <end position="2340"/>
    </location>
</feature>
<feature type="domain" description="Cadherin" evidence="18">
    <location>
        <begin position="346"/>
        <end position="441"/>
    </location>
</feature>
<dbReference type="CDD" id="cd11304">
    <property type="entry name" value="Cadherin_repeat"/>
    <property type="match status" value="14"/>
</dbReference>
<feature type="domain" description="Cadherin" evidence="18">
    <location>
        <begin position="906"/>
        <end position="1011"/>
    </location>
</feature>
<dbReference type="SUPFAM" id="SSF49899">
    <property type="entry name" value="Concanavalin A-like lectins/glucanases"/>
    <property type="match status" value="1"/>
</dbReference>
<dbReference type="InterPro" id="IPR001791">
    <property type="entry name" value="Laminin_G"/>
</dbReference>
<dbReference type="Pfam" id="PF02210">
    <property type="entry name" value="Laminin_G_2"/>
    <property type="match status" value="1"/>
</dbReference>
<dbReference type="GO" id="GO:0016358">
    <property type="term" value="P:dendrite development"/>
    <property type="evidence" value="ECO:0007669"/>
    <property type="project" value="UniProtKB-ARBA"/>
</dbReference>
<evidence type="ECO:0000256" key="13">
    <source>
        <dbReference type="PROSITE-ProRule" id="PRU00043"/>
    </source>
</evidence>
<feature type="non-terminal residue" evidence="20">
    <location>
        <position position="2404"/>
    </location>
</feature>
<dbReference type="GeneID" id="104963012"/>
<keyword evidence="6" id="KW-0677">Repeat</keyword>
<evidence type="ECO:0000259" key="17">
    <source>
        <dbReference type="PROSITE" id="PS50026"/>
    </source>
</evidence>
<evidence type="ECO:0000256" key="15">
    <source>
        <dbReference type="SAM" id="MobiDB-lite"/>
    </source>
</evidence>
<dbReference type="GO" id="GO:0048667">
    <property type="term" value="P:cell morphogenesis involved in neuron differentiation"/>
    <property type="evidence" value="ECO:0007669"/>
    <property type="project" value="UniProtKB-ARBA"/>
</dbReference>
<dbReference type="FunFam" id="2.60.40.60:FF:000084">
    <property type="entry name" value="FAT atypical cadherin 3"/>
    <property type="match status" value="1"/>
</dbReference>
<dbReference type="CDD" id="cd00054">
    <property type="entry name" value="EGF_CA"/>
    <property type="match status" value="3"/>
</dbReference>
<evidence type="ECO:0000259" key="18">
    <source>
        <dbReference type="PROSITE" id="PS50268"/>
    </source>
</evidence>
<evidence type="ECO:0000256" key="1">
    <source>
        <dbReference type="ARBA" id="ARBA00004167"/>
    </source>
</evidence>
<feature type="domain" description="Laminin G" evidence="16">
    <location>
        <begin position="2104"/>
        <end position="2301"/>
    </location>
</feature>
<dbReference type="FunFam" id="2.10.25.10:FF:000172">
    <property type="entry name" value="FAT atypical cadherin 3"/>
    <property type="match status" value="1"/>
</dbReference>
<dbReference type="PROSITE" id="PS00232">
    <property type="entry name" value="CADHERIN_1"/>
    <property type="match status" value="6"/>
</dbReference>
<proteinExistence type="predicted"/>
<dbReference type="PRINTS" id="PR00205">
    <property type="entry name" value="CADHERIN"/>
</dbReference>
<feature type="domain" description="Cadherin" evidence="18">
    <location>
        <begin position="1012"/>
        <end position="1121"/>
    </location>
</feature>
<accession>A0A6I9PNX0</accession>
<evidence type="ECO:0000256" key="10">
    <source>
        <dbReference type="ARBA" id="ARBA00023136"/>
    </source>
</evidence>
<dbReference type="FunFam" id="2.60.40.60:FF:000071">
    <property type="entry name" value="FAT atypical cadherin 1"/>
    <property type="match status" value="1"/>
</dbReference>
<dbReference type="GO" id="GO:0048646">
    <property type="term" value="P:anatomical structure formation involved in morphogenesis"/>
    <property type="evidence" value="ECO:0007669"/>
    <property type="project" value="UniProtKB-ARBA"/>
</dbReference>
<dbReference type="KEGG" id="ncc:104963012"/>
<dbReference type="PROSITE" id="PS50268">
    <property type="entry name" value="CADHERIN_2"/>
    <property type="match status" value="14"/>
</dbReference>
<feature type="domain" description="Cadherin" evidence="18">
    <location>
        <begin position="1224"/>
        <end position="1428"/>
    </location>
</feature>
<dbReference type="CDD" id="cd00110">
    <property type="entry name" value="LamG"/>
    <property type="match status" value="1"/>
</dbReference>
<keyword evidence="4" id="KW-0812">Transmembrane</keyword>
<organism evidence="19 20">
    <name type="scientific">Notothenia coriiceps</name>
    <name type="common">black rockcod</name>
    <dbReference type="NCBI Taxonomy" id="8208"/>
    <lineage>
        <taxon>Eukaryota</taxon>
        <taxon>Metazoa</taxon>
        <taxon>Chordata</taxon>
        <taxon>Craniata</taxon>
        <taxon>Vertebrata</taxon>
        <taxon>Euteleostomi</taxon>
        <taxon>Actinopterygii</taxon>
        <taxon>Neopterygii</taxon>
        <taxon>Teleostei</taxon>
        <taxon>Neoteleostei</taxon>
        <taxon>Acanthomorphata</taxon>
        <taxon>Eupercaria</taxon>
        <taxon>Perciformes</taxon>
        <taxon>Notothenioidei</taxon>
        <taxon>Nototheniidae</taxon>
        <taxon>Notothenia</taxon>
    </lineage>
</organism>
<dbReference type="InterPro" id="IPR002126">
    <property type="entry name" value="Cadherin-like_dom"/>
</dbReference>
<dbReference type="PROSITE" id="PS00022">
    <property type="entry name" value="EGF_1"/>
    <property type="match status" value="2"/>
</dbReference>
<dbReference type="SUPFAM" id="SSF49313">
    <property type="entry name" value="Cadherin-like"/>
    <property type="match status" value="17"/>
</dbReference>
<dbReference type="FunFam" id="2.60.40.60:FF:000039">
    <property type="entry name" value="FAT atypical cadherin 3"/>
    <property type="match status" value="1"/>
</dbReference>
<dbReference type="SMART" id="SM00282">
    <property type="entry name" value="LamG"/>
    <property type="match status" value="1"/>
</dbReference>
<feature type="disulfide bond" evidence="14">
    <location>
        <begin position="2369"/>
        <end position="2378"/>
    </location>
</feature>
<keyword evidence="19" id="KW-1185">Reference proteome</keyword>
<dbReference type="PROSITE" id="PS50025">
    <property type="entry name" value="LAM_G_DOMAIN"/>
    <property type="match status" value="1"/>
</dbReference>
<dbReference type="PANTHER" id="PTHR24026">
    <property type="entry name" value="FAT ATYPICAL CADHERIN-RELATED"/>
    <property type="match status" value="1"/>
</dbReference>
<dbReference type="GO" id="GO:0001764">
    <property type="term" value="P:neuron migration"/>
    <property type="evidence" value="ECO:0007669"/>
    <property type="project" value="UniProtKB-ARBA"/>
</dbReference>
<dbReference type="PROSITE" id="PS01186">
    <property type="entry name" value="EGF_2"/>
    <property type="match status" value="1"/>
</dbReference>
<dbReference type="GO" id="GO:0005509">
    <property type="term" value="F:calcium ion binding"/>
    <property type="evidence" value="ECO:0007669"/>
    <property type="project" value="UniProtKB-UniRule"/>
</dbReference>
<feature type="domain" description="Cadherin" evidence="18">
    <location>
        <begin position="442"/>
        <end position="547"/>
    </location>
</feature>
<dbReference type="SUPFAM" id="SSF57196">
    <property type="entry name" value="EGF/Laminin"/>
    <property type="match status" value="2"/>
</dbReference>
<feature type="domain" description="Cadherin" evidence="18">
    <location>
        <begin position="1703"/>
        <end position="1807"/>
    </location>
</feature>
<evidence type="ECO:0000256" key="4">
    <source>
        <dbReference type="ARBA" id="ARBA00022692"/>
    </source>
</evidence>
<feature type="domain" description="Cadherin" evidence="18">
    <location>
        <begin position="556"/>
        <end position="649"/>
    </location>
</feature>
<dbReference type="SMART" id="SM00181">
    <property type="entry name" value="EGF"/>
    <property type="match status" value="2"/>
</dbReference>
<dbReference type="OrthoDB" id="6252479at2759"/>
<dbReference type="PROSITE" id="PS50026">
    <property type="entry name" value="EGF_3"/>
    <property type="match status" value="2"/>
</dbReference>
<dbReference type="PANTHER" id="PTHR24026:SF49">
    <property type="entry name" value="PROTOCADHERIN FAT 3"/>
    <property type="match status" value="1"/>
</dbReference>
<keyword evidence="7 13" id="KW-0106">Calcium</keyword>
<feature type="domain" description="Cadherin" evidence="18">
    <location>
        <begin position="801"/>
        <end position="905"/>
    </location>
</feature>
<dbReference type="GO" id="GO:0043005">
    <property type="term" value="C:neuron projection"/>
    <property type="evidence" value="ECO:0007669"/>
    <property type="project" value="UniProtKB-ARBA"/>
</dbReference>
<evidence type="ECO:0000256" key="9">
    <source>
        <dbReference type="ARBA" id="ARBA00022989"/>
    </source>
</evidence>
<dbReference type="FunFam" id="2.60.40.60:FF:000052">
    <property type="entry name" value="FAT atypical cadherin 1"/>
    <property type="match status" value="1"/>
</dbReference>
<keyword evidence="5" id="KW-0732">Signal</keyword>
<keyword evidence="9" id="KW-1133">Transmembrane helix</keyword>
<dbReference type="InterPro" id="IPR000742">
    <property type="entry name" value="EGF"/>
</dbReference>
<comment type="caution">
    <text evidence="14">Lacks conserved residue(s) required for the propagation of feature annotation.</text>
</comment>
<dbReference type="FunFam" id="2.60.40.60:FF:000035">
    <property type="entry name" value="Protocadherin Fat 3"/>
    <property type="match status" value="1"/>
</dbReference>
<dbReference type="FunFam" id="2.60.40.60:FF:000064">
    <property type="entry name" value="FAT atypical cadherin 1"/>
    <property type="match status" value="1"/>
</dbReference>
<keyword evidence="3 14" id="KW-0245">EGF-like domain</keyword>
<feature type="domain" description="Cadherin" evidence="18">
    <location>
        <begin position="1117"/>
        <end position="1223"/>
    </location>
</feature>
<sequence>MTEPRSGQGLLLFTQPAYNASIFENSATRTYTRSEANMGIILGPPRSLDIKYSITSGDSEGIFQAEEFVMGDFCFLRVRTNGGSGGTLNREVQDNYTLTVKASAHGGLESLATVYIKVLDTNDLRPLFSPTSYSFVVSESAPLGASIGRVTATDADVGSNGEFYYFFKNRIELFAVHPTSGVLTLTGRPRLDRQERFNLEVQVVDRGMKLYGNNGISSTARLVLTVERVNNFSPVLNVIAVVPEWADKDPVYAILTVEDKDEGVSGDIEWVSIIEGDHLEQFVIDRSPVSNEYRVKTSELFDWDTFPYGCKLTFQAKDRGMPPKFSNTEVVQLLVTKPDPVLGNFEKDVYEVKLSEIAPPGTIVEVVKISPAPLSVNYSFSNPLDLMYFDINPLTGVIMTTRQLTRISQDFMEMEVVDVISQQQARVQITIEDANDNSPVFNRPVYDIAINESLPVGTVALVVSAVDADKGENGYVTHTINGEQSLPFTIDQVTGEVRITRDLDFESADDIYTFAVRASDWGSPFRRETEVNVTVRLTNINDNQPLFESVSCRGMISRDFPVSQTIVTLSAVDMDELEMVTYKILSGNELDYFDINPESGSLSLKRLLGVVNSKSGIFNLKIVATDGELFSDPTFVNVSVVRGRQPPRGFNCKETRVAQMLAERMLSKVSAMARPKPEERYTDTLFSINKQAPQFEALPTSILVKEDLTSGASVFTVRARDGDTGFNGRILFSISDGNKDNCFNINMESGLITVLEPLDRERLDRYFLNITIYDQGSPQMSNWRLLTVIIEDTNDNDPQFDQESFSAVVAENSAIGVEVITITAFDRDIGQNGQMSYVMLTSVPQFGIDSETGSVFVSSHLDRETIPMFPLKIEVRDKAERGTRRSSVTTLTIIVEDINDCAPAFIPSSYNARVLEDLPPGTVITWVEAQDPDMGPGGHVRYSLINDFNGTFEIDVGSGALRIRKELDFEKQHLFNLTVQAEDRGIPSLISQTFVEVEVVDVNENLYAPYFSDFAVRGSVKENSRAGTSVLTVSAKDDDKGRDGVLRYSVRGGSGLGTFTIDEDTGVIYTAGILDCETKDSYWLSVFATDRAVTPQSSSIEVFIQVEDVNDNAPLTSDPIFHPVVMENSPKDVSIIRIQAQDPDLTAIPSRLSYRITAGNPQNFFSINPRTGLIKTTARKLDREQQAEHFLEVTVIDGPVTTRQSTVWVIVHVEDENDNPPTFPEVTYRISLTERDRNKRGEPVYRVFAYDRDLGANGNITYSIVDGNEEDKFSIDPRTAMVSSKKMVTAGSYDILTIKAEDSGDPPLWSTVKLHVEWIRKPVPSPVNLLFTQRSYNFSISETAVVAQPVGVVAVSQSSTPVWFNIIGSFDMQFDLQVGVGTLVVAKPLDAEVQSVYNMTIQVTDGTNFATAQVFIRILDSNDNPPVFSQPAYDVSVSEDAPVDMELLRVRASDMDERARLSFSIYGSADPVSMRLFRVNPGTGVVYTADRLDYEARTQHILTIMLVTVLLLPIKRHSSGEHHPAGWPNDEAPAGVQQSVLQRFVETVADCVDNSDHSDIRYVLWDGGGVDREGEEKAAIYRFSDKHYWWVIIHIPHLDDDGGAGLDSRHAQGMHHQKVSAEDLDSQVNGRITYSMLKGDRTNHFWIDPVTGLLKVNKRLDRELVSQYSLSVQAFDSGSPAMSSTVTLNIDISDVNDNPPVFTPPNSTAVIQLNQAAGTTLLKLSMSDKDSPRNGPPFEFQLKSGNEGNFFSFDQTGTLRANRVFGPEAPREFTLEIQATDSGKPSLTSSSWIFMRVIGNSQYKPAVSPMEIFIVMVTDTFQGGPIGQIYATDRDPNDVLSFTQKLQPKSMFTINRQDGSIVALPGLEPGRYQMNATVSDGRFAVIADVSVQVEQVTDVLLRSALTLRFSSLSPEDLLGRYLNQIKLTLRGLAGWKWSPGQQDPLHILGVQPVMGTTKVDLLLAVEMPETSGGGRMSGIYSQQEFSAKLEEAAVRGQIRGVLSGAEVLSCACSGELECGERVCEQTLVMDGGSTVTYSTERVSLVSPRFSRKETCTCPGGTCSSPVELCEGQSCPADMQCVRSGPTAPSVCQCQPEKLDECAGQTSLSFSGNSYIKYRVTESGQSGEMRLGLRIRTLQRRGVIMFTRVNPCTMLKIEEGRLWFQLDCDNTLGIMGISGRPINDGLWHAVALELTRNYTLLSLDDSYVERRRAARAPVRLWPLAPDSSFFFGAQVRPVSGPSERPSPGPGLWDRGAKAQPRAQDGFQGCLGSLRLNGNELPLQNKRSRYAEIAGLSEVKLGCVLYPDPCVSQPCLNGAMCSSLPSGGVVCTCSGGFTGGRCEVELTSCMPNPCQNGGECKPVGGAFLCGCPTGLGGIICDQDVDECEQDSCGDEAVCVNTFGSFY</sequence>
<dbReference type="FunFam" id="2.60.40.60:FF:000067">
    <property type="entry name" value="FAT atypical cadherin 1"/>
    <property type="match status" value="1"/>
</dbReference>
<keyword evidence="11 14" id="KW-1015">Disulfide bond</keyword>
<dbReference type="FunFam" id="2.60.40.60:FF:000066">
    <property type="entry name" value="FAT atypical cadherin 1"/>
    <property type="match status" value="1"/>
</dbReference>
<dbReference type="InterPro" id="IPR020894">
    <property type="entry name" value="Cadherin_CS"/>
</dbReference>
<evidence type="ECO:0000256" key="6">
    <source>
        <dbReference type="ARBA" id="ARBA00022737"/>
    </source>
</evidence>